<sequence length="50" mass="5671">MKRPSANSMNNKNKEKTLKKEDLKNISGGSETTKGRLHPPNLPNPPWTRK</sequence>
<dbReference type="EMBL" id="LNYJ01000011">
    <property type="protein sequence ID" value="KTD17782.1"/>
    <property type="molecule type" value="Genomic_DNA"/>
</dbReference>
<evidence type="ECO:0000313" key="3">
    <source>
        <dbReference type="Proteomes" id="UP000055035"/>
    </source>
</evidence>
<protein>
    <submittedName>
        <fullName evidence="2">Uncharacterized protein</fullName>
    </submittedName>
</protein>
<keyword evidence="3" id="KW-1185">Reference proteome</keyword>
<gene>
    <name evidence="2" type="ORF">Ljor_2088</name>
</gene>
<dbReference type="AlphaFoldDB" id="A0A0W0VD51"/>
<name>A0A0W0VD51_9GAMM</name>
<comment type="caution">
    <text evidence="2">The sequence shown here is derived from an EMBL/GenBank/DDBJ whole genome shotgun (WGS) entry which is preliminary data.</text>
</comment>
<feature type="region of interest" description="Disordered" evidence="1">
    <location>
        <begin position="1"/>
        <end position="50"/>
    </location>
</feature>
<dbReference type="Proteomes" id="UP000055035">
    <property type="component" value="Unassembled WGS sequence"/>
</dbReference>
<feature type="compositionally biased region" description="Basic and acidic residues" evidence="1">
    <location>
        <begin position="12"/>
        <end position="24"/>
    </location>
</feature>
<reference evidence="2 3" key="1">
    <citation type="submission" date="2015-11" db="EMBL/GenBank/DDBJ databases">
        <title>Genomic analysis of 38 Legionella species identifies large and diverse effector repertoires.</title>
        <authorList>
            <person name="Burstein D."/>
            <person name="Amaro F."/>
            <person name="Zusman T."/>
            <person name="Lifshitz Z."/>
            <person name="Cohen O."/>
            <person name="Gilbert J.A."/>
            <person name="Pupko T."/>
            <person name="Shuman H.A."/>
            <person name="Segal G."/>
        </authorList>
    </citation>
    <scope>NUCLEOTIDE SEQUENCE [LARGE SCALE GENOMIC DNA]</scope>
    <source>
        <strain evidence="2 3">BL-540</strain>
    </source>
</reference>
<proteinExistence type="predicted"/>
<organism evidence="2 3">
    <name type="scientific">Legionella jordanis</name>
    <dbReference type="NCBI Taxonomy" id="456"/>
    <lineage>
        <taxon>Bacteria</taxon>
        <taxon>Pseudomonadati</taxon>
        <taxon>Pseudomonadota</taxon>
        <taxon>Gammaproteobacteria</taxon>
        <taxon>Legionellales</taxon>
        <taxon>Legionellaceae</taxon>
        <taxon>Legionella</taxon>
    </lineage>
</organism>
<evidence type="ECO:0000256" key="1">
    <source>
        <dbReference type="SAM" id="MobiDB-lite"/>
    </source>
</evidence>
<feature type="compositionally biased region" description="Pro residues" evidence="1">
    <location>
        <begin position="40"/>
        <end position="50"/>
    </location>
</feature>
<accession>A0A0W0VD51</accession>
<evidence type="ECO:0000313" key="2">
    <source>
        <dbReference type="EMBL" id="KTD17782.1"/>
    </source>
</evidence>
<dbReference type="PATRIC" id="fig|456.5.peg.2238"/>
<dbReference type="STRING" id="456.Ljor_2088"/>